<keyword evidence="1" id="KW-0862">Zinc</keyword>
<protein>
    <recommendedName>
        <fullName evidence="3">RING-type domain-containing protein</fullName>
    </recommendedName>
</protein>
<dbReference type="InterPro" id="IPR001841">
    <property type="entry name" value="Znf_RING"/>
</dbReference>
<dbReference type="PANTHER" id="PTHR46719">
    <property type="entry name" value="TRANSCRIPTION FACTOR C2H2 FAMILY-RELATED"/>
    <property type="match status" value="1"/>
</dbReference>
<dbReference type="Gene3D" id="3.30.40.10">
    <property type="entry name" value="Zinc/RING finger domain, C3HC4 (zinc finger)"/>
    <property type="match status" value="1"/>
</dbReference>
<keyword evidence="2" id="KW-0812">Transmembrane</keyword>
<dbReference type="AlphaFoldDB" id="A0AA35YFV9"/>
<sequence>MHAVEQPYTANSSKAAGSNDYIFIAGFVFSFLLLVSFAYTIYMCRRSDQSPTPISTSNDDTHNHHLIRISPGLDDDVLVTFPTFVYSDSEATSVAHKGGTTADHAKDSGCSICLADYKPTEVVRVLPECRHFFHVKCIDMWLKTHPTCPVCRNSVIALPVQQS</sequence>
<dbReference type="CDD" id="cd16461">
    <property type="entry name" value="RING-H2_EL5-like"/>
    <property type="match status" value="1"/>
</dbReference>
<organism evidence="4 5">
    <name type="scientific">Lactuca saligna</name>
    <name type="common">Willowleaf lettuce</name>
    <dbReference type="NCBI Taxonomy" id="75948"/>
    <lineage>
        <taxon>Eukaryota</taxon>
        <taxon>Viridiplantae</taxon>
        <taxon>Streptophyta</taxon>
        <taxon>Embryophyta</taxon>
        <taxon>Tracheophyta</taxon>
        <taxon>Spermatophyta</taxon>
        <taxon>Magnoliopsida</taxon>
        <taxon>eudicotyledons</taxon>
        <taxon>Gunneridae</taxon>
        <taxon>Pentapetalae</taxon>
        <taxon>asterids</taxon>
        <taxon>campanulids</taxon>
        <taxon>Asterales</taxon>
        <taxon>Asteraceae</taxon>
        <taxon>Cichorioideae</taxon>
        <taxon>Cichorieae</taxon>
        <taxon>Lactucinae</taxon>
        <taxon>Lactuca</taxon>
    </lineage>
</organism>
<dbReference type="EMBL" id="OX465078">
    <property type="protein sequence ID" value="CAI9273216.1"/>
    <property type="molecule type" value="Genomic_DNA"/>
</dbReference>
<dbReference type="Pfam" id="PF13639">
    <property type="entry name" value="zf-RING_2"/>
    <property type="match status" value="1"/>
</dbReference>
<keyword evidence="1" id="KW-0863">Zinc-finger</keyword>
<accession>A0AA35YFV9</accession>
<feature type="transmembrane region" description="Helical" evidence="2">
    <location>
        <begin position="21"/>
        <end position="42"/>
    </location>
</feature>
<keyword evidence="2" id="KW-1133">Transmembrane helix</keyword>
<dbReference type="Proteomes" id="UP001177003">
    <property type="component" value="Chromosome 2"/>
</dbReference>
<keyword evidence="1" id="KW-0479">Metal-binding</keyword>
<dbReference type="InterPro" id="IPR013083">
    <property type="entry name" value="Znf_RING/FYVE/PHD"/>
</dbReference>
<dbReference type="PANTHER" id="PTHR46719:SF16">
    <property type="entry name" value="ZINC FINGER, RING_FYVE_PHD-TYPE-RELATED"/>
    <property type="match status" value="1"/>
</dbReference>
<evidence type="ECO:0000259" key="3">
    <source>
        <dbReference type="PROSITE" id="PS50089"/>
    </source>
</evidence>
<proteinExistence type="predicted"/>
<evidence type="ECO:0000313" key="4">
    <source>
        <dbReference type="EMBL" id="CAI9273216.1"/>
    </source>
</evidence>
<dbReference type="InterPro" id="IPR045899">
    <property type="entry name" value="ATL71-like"/>
</dbReference>
<dbReference type="SMART" id="SM00184">
    <property type="entry name" value="RING"/>
    <property type="match status" value="1"/>
</dbReference>
<feature type="domain" description="RING-type" evidence="3">
    <location>
        <begin position="110"/>
        <end position="152"/>
    </location>
</feature>
<dbReference type="GO" id="GO:0008270">
    <property type="term" value="F:zinc ion binding"/>
    <property type="evidence" value="ECO:0007669"/>
    <property type="project" value="UniProtKB-KW"/>
</dbReference>
<keyword evidence="2" id="KW-0472">Membrane</keyword>
<dbReference type="SUPFAM" id="SSF57850">
    <property type="entry name" value="RING/U-box"/>
    <property type="match status" value="1"/>
</dbReference>
<evidence type="ECO:0000313" key="5">
    <source>
        <dbReference type="Proteomes" id="UP001177003"/>
    </source>
</evidence>
<gene>
    <name evidence="4" type="ORF">LSALG_LOCUS13373</name>
</gene>
<reference evidence="4" key="1">
    <citation type="submission" date="2023-04" db="EMBL/GenBank/DDBJ databases">
        <authorList>
            <person name="Vijverberg K."/>
            <person name="Xiong W."/>
            <person name="Schranz E."/>
        </authorList>
    </citation>
    <scope>NUCLEOTIDE SEQUENCE</scope>
</reference>
<evidence type="ECO:0000256" key="1">
    <source>
        <dbReference type="PROSITE-ProRule" id="PRU00175"/>
    </source>
</evidence>
<evidence type="ECO:0000256" key="2">
    <source>
        <dbReference type="SAM" id="Phobius"/>
    </source>
</evidence>
<dbReference type="PROSITE" id="PS50089">
    <property type="entry name" value="ZF_RING_2"/>
    <property type="match status" value="1"/>
</dbReference>
<name>A0AA35YFV9_LACSI</name>
<keyword evidence="5" id="KW-1185">Reference proteome</keyword>